<evidence type="ECO:0000256" key="3">
    <source>
        <dbReference type="ARBA" id="ARBA00022670"/>
    </source>
</evidence>
<dbReference type="Pfam" id="PF00082">
    <property type="entry name" value="Peptidase_S8"/>
    <property type="match status" value="1"/>
</dbReference>
<dbReference type="CDD" id="cd04059">
    <property type="entry name" value="Peptidases_S8_Protein_convertases_Kexins_Furin-like"/>
    <property type="match status" value="1"/>
</dbReference>
<reference evidence="19" key="1">
    <citation type="submission" date="2020-11" db="EMBL/GenBank/DDBJ databases">
        <authorList>
            <consortium name="DOE Joint Genome Institute"/>
            <person name="Ahrendt S."/>
            <person name="Riley R."/>
            <person name="Andreopoulos W."/>
            <person name="Labutti K."/>
            <person name="Pangilinan J."/>
            <person name="Ruiz-Duenas F.J."/>
            <person name="Barrasa J.M."/>
            <person name="Sanchez-Garcia M."/>
            <person name="Camarero S."/>
            <person name="Miyauchi S."/>
            <person name="Serrano A."/>
            <person name="Linde D."/>
            <person name="Babiker R."/>
            <person name="Drula E."/>
            <person name="Ayuso-Fernandez I."/>
            <person name="Pacheco R."/>
            <person name="Padilla G."/>
            <person name="Ferreira P."/>
            <person name="Barriuso J."/>
            <person name="Kellner H."/>
            <person name="Castanera R."/>
            <person name="Alfaro M."/>
            <person name="Ramirez L."/>
            <person name="Pisabarro A.G."/>
            <person name="Kuo A."/>
            <person name="Tritt A."/>
            <person name="Lipzen A."/>
            <person name="He G."/>
            <person name="Yan M."/>
            <person name="Ng V."/>
            <person name="Cullen D."/>
            <person name="Martin F."/>
            <person name="Rosso M.-N."/>
            <person name="Henrissat B."/>
            <person name="Hibbett D."/>
            <person name="Martinez A.T."/>
            <person name="Grigoriev I.V."/>
        </authorList>
    </citation>
    <scope>NUCLEOTIDE SEQUENCE</scope>
    <source>
        <strain evidence="19">CIRM-BRFM 674</strain>
    </source>
</reference>
<evidence type="ECO:0000256" key="7">
    <source>
        <dbReference type="ARBA" id="ARBA00022825"/>
    </source>
</evidence>
<dbReference type="Pfam" id="PF01483">
    <property type="entry name" value="P_proprotein"/>
    <property type="match status" value="1"/>
</dbReference>
<evidence type="ECO:0000256" key="14">
    <source>
        <dbReference type="PROSITE-ProRule" id="PRU01240"/>
    </source>
</evidence>
<feature type="active site" description="Charge relay system" evidence="13 14">
    <location>
        <position position="196"/>
    </location>
</feature>
<keyword evidence="12" id="KW-0325">Glycoprotein</keyword>
<dbReference type="EMBL" id="MU155210">
    <property type="protein sequence ID" value="KAF9479572.1"/>
    <property type="molecule type" value="Genomic_DNA"/>
</dbReference>
<dbReference type="Gene3D" id="2.60.120.260">
    <property type="entry name" value="Galactose-binding domain-like"/>
    <property type="match status" value="1"/>
</dbReference>
<evidence type="ECO:0000256" key="5">
    <source>
        <dbReference type="ARBA" id="ARBA00022729"/>
    </source>
</evidence>
<dbReference type="PANTHER" id="PTHR42884:SF14">
    <property type="entry name" value="NEUROENDOCRINE CONVERTASE 1"/>
    <property type="match status" value="1"/>
</dbReference>
<feature type="chain" id="PRO_5040446502" description="P/Homo B domain-containing protein" evidence="17">
    <location>
        <begin position="21"/>
        <end position="859"/>
    </location>
</feature>
<dbReference type="InterPro" id="IPR034182">
    <property type="entry name" value="Kexin/furin"/>
</dbReference>
<feature type="compositionally biased region" description="Basic and acidic residues" evidence="15">
    <location>
        <begin position="672"/>
        <end position="684"/>
    </location>
</feature>
<dbReference type="FunFam" id="3.40.50.200:FF:000005">
    <property type="entry name" value="Proprotein convertase subtilisin/kexin type 7"/>
    <property type="match status" value="1"/>
</dbReference>
<dbReference type="InterPro" id="IPR008979">
    <property type="entry name" value="Galactose-bd-like_sf"/>
</dbReference>
<dbReference type="PROSITE" id="PS00138">
    <property type="entry name" value="SUBTILASE_SER"/>
    <property type="match status" value="1"/>
</dbReference>
<keyword evidence="8" id="KW-0106">Calcium</keyword>
<name>A0A9P6CUG7_9AGAR</name>
<dbReference type="InterPro" id="IPR000209">
    <property type="entry name" value="Peptidase_S8/S53_dom"/>
</dbReference>
<keyword evidence="11" id="KW-0865">Zymogen</keyword>
<feature type="region of interest" description="Disordered" evidence="15">
    <location>
        <begin position="813"/>
        <end position="859"/>
    </location>
</feature>
<dbReference type="PROSITE" id="PS51829">
    <property type="entry name" value="P_HOMO_B"/>
    <property type="match status" value="1"/>
</dbReference>
<evidence type="ECO:0000256" key="2">
    <source>
        <dbReference type="ARBA" id="ARBA00005325"/>
    </source>
</evidence>
<evidence type="ECO:0000256" key="8">
    <source>
        <dbReference type="ARBA" id="ARBA00022837"/>
    </source>
</evidence>
<dbReference type="Gene3D" id="3.40.50.200">
    <property type="entry name" value="Peptidase S8/S53 domain"/>
    <property type="match status" value="1"/>
</dbReference>
<keyword evidence="4 16" id="KW-0812">Transmembrane</keyword>
<dbReference type="InterPro" id="IPR002884">
    <property type="entry name" value="P_dom"/>
</dbReference>
<dbReference type="Proteomes" id="UP000807469">
    <property type="component" value="Unassembled WGS sequence"/>
</dbReference>
<evidence type="ECO:0000313" key="19">
    <source>
        <dbReference type="EMBL" id="KAF9479572.1"/>
    </source>
</evidence>
<evidence type="ECO:0000256" key="12">
    <source>
        <dbReference type="ARBA" id="ARBA00023180"/>
    </source>
</evidence>
<dbReference type="InterPro" id="IPR023828">
    <property type="entry name" value="Peptidase_S8_Ser-AS"/>
</dbReference>
<dbReference type="GO" id="GO:0004252">
    <property type="term" value="F:serine-type endopeptidase activity"/>
    <property type="evidence" value="ECO:0007669"/>
    <property type="project" value="UniProtKB-UniRule"/>
</dbReference>
<dbReference type="GO" id="GO:0005802">
    <property type="term" value="C:trans-Golgi network"/>
    <property type="evidence" value="ECO:0007669"/>
    <property type="project" value="TreeGrafter"/>
</dbReference>
<feature type="domain" description="P/Homo B" evidence="18">
    <location>
        <begin position="482"/>
        <end position="632"/>
    </location>
</feature>
<evidence type="ECO:0000256" key="15">
    <source>
        <dbReference type="SAM" id="MobiDB-lite"/>
    </source>
</evidence>
<feature type="active site" description="Charge relay system" evidence="13 14">
    <location>
        <position position="234"/>
    </location>
</feature>
<keyword evidence="9 16" id="KW-1133">Transmembrane helix</keyword>
<evidence type="ECO:0000256" key="6">
    <source>
        <dbReference type="ARBA" id="ARBA00022801"/>
    </source>
</evidence>
<keyword evidence="20" id="KW-1185">Reference proteome</keyword>
<comment type="subcellular location">
    <subcellularLocation>
        <location evidence="1">Membrane</location>
    </subcellularLocation>
</comment>
<keyword evidence="3 14" id="KW-0645">Protease</keyword>
<dbReference type="InterPro" id="IPR036852">
    <property type="entry name" value="Peptidase_S8/S53_dom_sf"/>
</dbReference>
<evidence type="ECO:0000256" key="17">
    <source>
        <dbReference type="SAM" id="SignalP"/>
    </source>
</evidence>
<keyword evidence="5 17" id="KW-0732">Signal</keyword>
<evidence type="ECO:0000259" key="18">
    <source>
        <dbReference type="PROSITE" id="PS51829"/>
    </source>
</evidence>
<accession>A0A9P6CUG7</accession>
<dbReference type="SUPFAM" id="SSF49785">
    <property type="entry name" value="Galactose-binding domain-like"/>
    <property type="match status" value="1"/>
</dbReference>
<evidence type="ECO:0000256" key="11">
    <source>
        <dbReference type="ARBA" id="ARBA00023145"/>
    </source>
</evidence>
<dbReference type="InterPro" id="IPR015500">
    <property type="entry name" value="Peptidase_S8_subtilisin-rel"/>
</dbReference>
<dbReference type="PROSITE" id="PS00137">
    <property type="entry name" value="SUBTILASE_HIS"/>
    <property type="match status" value="1"/>
</dbReference>
<dbReference type="FunFam" id="2.60.120.260:FF:000026">
    <property type="entry name" value="proprotein convertase subtilisin/kexin type 7"/>
    <property type="match status" value="1"/>
</dbReference>
<dbReference type="GO" id="GO:0000139">
    <property type="term" value="C:Golgi membrane"/>
    <property type="evidence" value="ECO:0007669"/>
    <property type="project" value="TreeGrafter"/>
</dbReference>
<evidence type="ECO:0000256" key="10">
    <source>
        <dbReference type="ARBA" id="ARBA00023136"/>
    </source>
</evidence>
<keyword evidence="10 16" id="KW-0472">Membrane</keyword>
<dbReference type="PRINTS" id="PR00723">
    <property type="entry name" value="SUBTILISIN"/>
</dbReference>
<keyword evidence="6 14" id="KW-0378">Hydrolase</keyword>
<evidence type="ECO:0000256" key="13">
    <source>
        <dbReference type="PIRSR" id="PIRSR615500-1"/>
    </source>
</evidence>
<proteinExistence type="inferred from homology"/>
<feature type="compositionally biased region" description="Basic and acidic residues" evidence="15">
    <location>
        <begin position="833"/>
        <end position="859"/>
    </location>
</feature>
<comment type="similarity">
    <text evidence="2">Belongs to the peptidase S8 family. Furin subfamily.</text>
</comment>
<protein>
    <recommendedName>
        <fullName evidence="18">P/Homo B domain-containing protein</fullName>
    </recommendedName>
</protein>
<keyword evidence="7 14" id="KW-0720">Serine protease</keyword>
<dbReference type="GO" id="GO:0016485">
    <property type="term" value="P:protein processing"/>
    <property type="evidence" value="ECO:0007669"/>
    <property type="project" value="TreeGrafter"/>
</dbReference>
<sequence length="859" mass="93829">MRLTWTVLASIAFSTTYVTSTPAKRHYNTHDYYVLEHTGDSGVPLEDVAKTLGVEVVEQAGELQDTWLVRIPKSQISARGEDFDSVITAFKDLQQKTSSSLATRSEDNILAREIVSSVRFLERQIPRELVKRAPPSIRRPTPVTAASVAERLGLKDPLFTEQWHLVNDEFPEHMMNVTPVWDMGLTGKGVLTSFLDDGLDFESDDLKDAFDAKNSHDFNAHVALPRPTGYRDHHGTRCAGQVAARRNDACGVGIAYDAKAAGVRILGGPISTVDEAAALNFGFQDVGVYSCSWGPRDNGQTMEGPSYIIRKAVVNGINNGRDGKGSIFVFASGNGGREDDQCNFDGYTNSIYSVTVSSIDYKGLHPSYSEACAANMIVAYSSGSGNHIVTTDRGKNECAKNHGGTSAAAPNAVGVFALALQARPDLTWRDIQHLCVKTARIVNPSDPDWSRLASGRLHSYKYGFGALDAYAYVKAAQDWKLVKPQAWLHTKTVIFNNGTLHDLGHKKYAYEGGNPIGPKGIQAKMMITKEMLAENNLEELEHIDIRVWINHSKRGDVEVELISPNGIKSVLAGTREFDEATTGFPGWRFMTLRHWGENPVGEWTIKVSDQNDPKQNGTFLGWNMALWGSAIDPQKAKKFVEPIVDNALPPSQSPPRPVINDPEAPSSTVHAKPTDHLPPDHGDATGDNTKPAFPTNKPQDDEEIPSDSWYNHMSSLVTGQKLLFAGLGAVVCAAVLALVFIWRRRVARQKMANYTSLAADDIHMNTIGQERVIAGSGGPRTTRALYDSFGEPSTDNLPAQAAANVNPPTGRALGFHSGFLDDDEPSAGISPSYRDEPGLERRSVDSDADGNHTGRDRLQ</sequence>
<dbReference type="GO" id="GO:0007323">
    <property type="term" value="P:peptide pheromone maturation"/>
    <property type="evidence" value="ECO:0007669"/>
    <property type="project" value="UniProtKB-ARBA"/>
</dbReference>
<evidence type="ECO:0000256" key="4">
    <source>
        <dbReference type="ARBA" id="ARBA00022692"/>
    </source>
</evidence>
<dbReference type="OrthoDB" id="300641at2759"/>
<evidence type="ECO:0000256" key="1">
    <source>
        <dbReference type="ARBA" id="ARBA00004370"/>
    </source>
</evidence>
<dbReference type="AlphaFoldDB" id="A0A9P6CUG7"/>
<feature type="transmembrane region" description="Helical" evidence="16">
    <location>
        <begin position="722"/>
        <end position="742"/>
    </location>
</feature>
<feature type="signal peptide" evidence="17">
    <location>
        <begin position="1"/>
        <end position="20"/>
    </location>
</feature>
<dbReference type="PROSITE" id="PS51892">
    <property type="entry name" value="SUBTILASE"/>
    <property type="match status" value="1"/>
</dbReference>
<feature type="active site" description="Charge relay system" evidence="13 14">
    <location>
        <position position="406"/>
    </location>
</feature>
<dbReference type="PANTHER" id="PTHR42884">
    <property type="entry name" value="PROPROTEIN CONVERTASE SUBTILISIN/KEXIN-RELATED"/>
    <property type="match status" value="1"/>
</dbReference>
<feature type="region of interest" description="Disordered" evidence="15">
    <location>
        <begin position="645"/>
        <end position="707"/>
    </location>
</feature>
<dbReference type="SUPFAM" id="SSF52743">
    <property type="entry name" value="Subtilisin-like"/>
    <property type="match status" value="1"/>
</dbReference>
<organism evidence="19 20">
    <name type="scientific">Pholiota conissans</name>
    <dbReference type="NCBI Taxonomy" id="109636"/>
    <lineage>
        <taxon>Eukaryota</taxon>
        <taxon>Fungi</taxon>
        <taxon>Dikarya</taxon>
        <taxon>Basidiomycota</taxon>
        <taxon>Agaricomycotina</taxon>
        <taxon>Agaricomycetes</taxon>
        <taxon>Agaricomycetidae</taxon>
        <taxon>Agaricales</taxon>
        <taxon>Agaricineae</taxon>
        <taxon>Strophariaceae</taxon>
        <taxon>Pholiota</taxon>
    </lineage>
</organism>
<comment type="caution">
    <text evidence="19">The sequence shown here is derived from an EMBL/GenBank/DDBJ whole genome shotgun (WGS) entry which is preliminary data.</text>
</comment>
<evidence type="ECO:0000313" key="20">
    <source>
        <dbReference type="Proteomes" id="UP000807469"/>
    </source>
</evidence>
<gene>
    <name evidence="19" type="ORF">BDN70DRAFT_878633</name>
</gene>
<evidence type="ECO:0000256" key="16">
    <source>
        <dbReference type="SAM" id="Phobius"/>
    </source>
</evidence>
<dbReference type="InterPro" id="IPR022398">
    <property type="entry name" value="Peptidase_S8_His-AS"/>
</dbReference>
<evidence type="ECO:0000256" key="9">
    <source>
        <dbReference type="ARBA" id="ARBA00022989"/>
    </source>
</evidence>